<organism evidence="6 7">
    <name type="scientific">Coemansia biformis</name>
    <dbReference type="NCBI Taxonomy" id="1286918"/>
    <lineage>
        <taxon>Eukaryota</taxon>
        <taxon>Fungi</taxon>
        <taxon>Fungi incertae sedis</taxon>
        <taxon>Zoopagomycota</taxon>
        <taxon>Kickxellomycotina</taxon>
        <taxon>Kickxellomycetes</taxon>
        <taxon>Kickxellales</taxon>
        <taxon>Kickxellaceae</taxon>
        <taxon>Coemansia</taxon>
    </lineage>
</organism>
<dbReference type="EMBL" id="JANBOI010000061">
    <property type="protein sequence ID" value="KAJ1734699.1"/>
    <property type="molecule type" value="Genomic_DNA"/>
</dbReference>
<dbReference type="Proteomes" id="UP001143981">
    <property type="component" value="Unassembled WGS sequence"/>
</dbReference>
<reference evidence="6" key="1">
    <citation type="submission" date="2022-07" db="EMBL/GenBank/DDBJ databases">
        <title>Phylogenomic reconstructions and comparative analyses of Kickxellomycotina fungi.</title>
        <authorList>
            <person name="Reynolds N.K."/>
            <person name="Stajich J.E."/>
            <person name="Barry K."/>
            <person name="Grigoriev I.V."/>
            <person name="Crous P."/>
            <person name="Smith M.E."/>
        </authorList>
    </citation>
    <scope>NUCLEOTIDE SEQUENCE</scope>
    <source>
        <strain evidence="6">BCRC 34381</strain>
    </source>
</reference>
<evidence type="ECO:0000259" key="5">
    <source>
        <dbReference type="Pfam" id="PF05375"/>
    </source>
</evidence>
<protein>
    <recommendedName>
        <fullName evidence="5">Pacifastin domain-containing protein</fullName>
    </recommendedName>
</protein>
<proteinExistence type="predicted"/>
<name>A0A9W7YG55_9FUNG</name>
<feature type="chain" id="PRO_5040731498" description="Pacifastin domain-containing protein" evidence="4">
    <location>
        <begin position="22"/>
        <end position="146"/>
    </location>
</feature>
<keyword evidence="7" id="KW-1185">Reference proteome</keyword>
<evidence type="ECO:0000313" key="6">
    <source>
        <dbReference type="EMBL" id="KAJ1734699.1"/>
    </source>
</evidence>
<dbReference type="GO" id="GO:0005576">
    <property type="term" value="C:extracellular region"/>
    <property type="evidence" value="ECO:0007669"/>
    <property type="project" value="UniProtKB-SubCell"/>
</dbReference>
<dbReference type="InterPro" id="IPR008037">
    <property type="entry name" value="Pacifastin_dom"/>
</dbReference>
<comment type="caution">
    <text evidence="6">The sequence shown here is derived from an EMBL/GenBank/DDBJ whole genome shotgun (WGS) entry which is preliminary data.</text>
</comment>
<comment type="subcellular location">
    <subcellularLocation>
        <location evidence="1">Secreted</location>
    </subcellularLocation>
</comment>
<sequence>MQTSVPLATALLGMLLHGSVDDISDNGGTWCQGANNTMVAQCQRLYGGAGFRGIPVCPAGDGLNASACVQNVGGDVLQIPACDKGGVFADEYPDQYLQCVAEHSGVVYAKECNTCSCLCNGMSACTKRGCLGHTGGRGPHAAVNAR</sequence>
<dbReference type="GO" id="GO:0030414">
    <property type="term" value="F:peptidase inhibitor activity"/>
    <property type="evidence" value="ECO:0007669"/>
    <property type="project" value="InterPro"/>
</dbReference>
<dbReference type="SUPFAM" id="SSF57283">
    <property type="entry name" value="PMP inhibitors"/>
    <property type="match status" value="1"/>
</dbReference>
<accession>A0A9W7YG55</accession>
<dbReference type="OrthoDB" id="5513480at2759"/>
<evidence type="ECO:0000256" key="2">
    <source>
        <dbReference type="ARBA" id="ARBA00022525"/>
    </source>
</evidence>
<evidence type="ECO:0000256" key="3">
    <source>
        <dbReference type="ARBA" id="ARBA00023157"/>
    </source>
</evidence>
<dbReference type="Pfam" id="PF05375">
    <property type="entry name" value="Pacifastin_I"/>
    <property type="match status" value="1"/>
</dbReference>
<dbReference type="InterPro" id="IPR036201">
    <property type="entry name" value="Pacifastin_dom_sf"/>
</dbReference>
<keyword evidence="4" id="KW-0732">Signal</keyword>
<feature type="signal peptide" evidence="4">
    <location>
        <begin position="1"/>
        <end position="21"/>
    </location>
</feature>
<gene>
    <name evidence="6" type="ORF">LPJ61_000939</name>
</gene>
<evidence type="ECO:0000256" key="4">
    <source>
        <dbReference type="SAM" id="SignalP"/>
    </source>
</evidence>
<dbReference type="AlphaFoldDB" id="A0A9W7YG55"/>
<evidence type="ECO:0000313" key="7">
    <source>
        <dbReference type="Proteomes" id="UP001143981"/>
    </source>
</evidence>
<keyword evidence="3" id="KW-1015">Disulfide bond</keyword>
<feature type="domain" description="Pacifastin" evidence="5">
    <location>
        <begin position="105"/>
        <end position="133"/>
    </location>
</feature>
<keyword evidence="2" id="KW-0964">Secreted</keyword>
<evidence type="ECO:0000256" key="1">
    <source>
        <dbReference type="ARBA" id="ARBA00004613"/>
    </source>
</evidence>